<evidence type="ECO:0000256" key="6">
    <source>
        <dbReference type="PROSITE-ProRule" id="PRU00505"/>
    </source>
</evidence>
<feature type="compositionally biased region" description="Polar residues" evidence="7">
    <location>
        <begin position="46"/>
        <end position="80"/>
    </location>
</feature>
<dbReference type="PRINTS" id="PR00065">
    <property type="entry name" value="TEADOMAIN"/>
</dbReference>
<feature type="DNA-binding region" description="TEA" evidence="6">
    <location>
        <begin position="158"/>
        <end position="232"/>
    </location>
</feature>
<keyword evidence="3" id="KW-0805">Transcription regulation</keyword>
<proteinExistence type="inferred from homology"/>
<evidence type="ECO:0000256" key="1">
    <source>
        <dbReference type="ARBA" id="ARBA00004123"/>
    </source>
</evidence>
<comment type="subcellular location">
    <subcellularLocation>
        <location evidence="1">Nucleus</location>
    </subcellularLocation>
</comment>
<dbReference type="Pfam" id="PF01285">
    <property type="entry name" value="TEA"/>
    <property type="match status" value="1"/>
</dbReference>
<reference evidence="9" key="1">
    <citation type="submission" date="2019-04" db="EMBL/GenBank/DDBJ databases">
        <title>Sequencing of skin fungus with MAO and IRED activity.</title>
        <authorList>
            <person name="Marsaioli A.J."/>
            <person name="Bonatto J.M.C."/>
            <person name="Reis Junior O."/>
        </authorList>
    </citation>
    <scope>NUCLEOTIDE SEQUENCE</scope>
    <source>
        <strain evidence="9">28M1</strain>
    </source>
</reference>
<evidence type="ECO:0000256" key="7">
    <source>
        <dbReference type="SAM" id="MobiDB-lite"/>
    </source>
</evidence>
<dbReference type="EMBL" id="SWKV01000019">
    <property type="protein sequence ID" value="KAF3041754.1"/>
    <property type="molecule type" value="Genomic_DNA"/>
</dbReference>
<sequence>MELQHRQSGLMSGNGSALNTPSVGTPLEGSSSLRGVLQERSANWPHDNTASPLTSTQSAIQKASRSQSPTENVYTQQPTNPGAYFTGSLHAPHHIGLAGHGVERNEAQIERDIKKLYALLGRSDKYQKYREKQPQLTPQQFIEREAREAKMKVDKDNKSPEKSVWPEFLEHAFWRALIRWPPMGRKKFMLDGALRGRNELIQDSIYKDTGIRRDRKQVSSHLQVLKQHLKDQPRVLVYMATKDEDKKRHRGREAANAYHLSHLGGRHHPSQRVGSGSKYDYSASVPLWSGHGASHLGLGFGATGASPYTVTDFTMLVEDADQPVHDFTSLSRDGRQPDLSVTDTALWHRQYPEFAFLQKHTDDWAKKHQKVLICDASIKVMTETRPNAHLSIAFDLHSHRDLRPFDSLVCTTRFYDDGKMDADPQFDGPHHHDLKEHRTSCEYTPDPHGCSGRLRLAFGSRFWVNRMSKYQTLRHKDDSLVGRSLMRLTATQDVYGISPSGGAECILTILWRFRQTRDSVEVGQMKWRAVSFGALQTGLKQEWTKQESLDTLDSDLLEMAPSQSQPASQSVYNPQSSLDQLTHHAYAVQPYHAQSQPPQLHIDTLASWPCTAPDLSTPSASAAPSTATDHSFASLPHMSHSQDTAPGCDLNDFDFTGGRIDISGAFSPAIMASYDAFSASQSDSLSGLNALSGMDHQSLLEMGLSANDIAAIGVASTHALSDPSLSQLGNGAAGGVQSCYSTKPVPSWAHSGSLISTLESQAEGYVSPWGTRPPQQTPHLTHTHHAPQPQVQHPVHHTPLPISTYASDELVGHGSLHSSAANLHPTLWNLASPFHEDTSSGALSAGLLGGMGVQHSVMERKDSMQQNGLGLGVLDLIERDQRARGY</sequence>
<dbReference type="Proteomes" id="UP000758155">
    <property type="component" value="Unassembled WGS sequence"/>
</dbReference>
<dbReference type="GO" id="GO:0005634">
    <property type="term" value="C:nucleus"/>
    <property type="evidence" value="ECO:0007669"/>
    <property type="project" value="UniProtKB-SubCell"/>
</dbReference>
<dbReference type="InterPro" id="IPR050937">
    <property type="entry name" value="TEC1_TEAD_TF"/>
</dbReference>
<dbReference type="Gene3D" id="6.10.20.40">
    <property type="entry name" value="TEA/ATTS domain"/>
    <property type="match status" value="1"/>
</dbReference>
<protein>
    <recommendedName>
        <fullName evidence="8">TEA domain-containing protein</fullName>
    </recommendedName>
</protein>
<feature type="region of interest" description="Disordered" evidence="7">
    <location>
        <begin position="768"/>
        <end position="793"/>
    </location>
</feature>
<dbReference type="SMART" id="SM00426">
    <property type="entry name" value="TEA"/>
    <property type="match status" value="1"/>
</dbReference>
<organism evidence="9 10">
    <name type="scientific">Didymella heteroderae</name>
    <dbReference type="NCBI Taxonomy" id="1769908"/>
    <lineage>
        <taxon>Eukaryota</taxon>
        <taxon>Fungi</taxon>
        <taxon>Dikarya</taxon>
        <taxon>Ascomycota</taxon>
        <taxon>Pezizomycotina</taxon>
        <taxon>Dothideomycetes</taxon>
        <taxon>Pleosporomycetidae</taxon>
        <taxon>Pleosporales</taxon>
        <taxon>Pleosporineae</taxon>
        <taxon>Didymellaceae</taxon>
        <taxon>Didymella</taxon>
    </lineage>
</organism>
<keyword evidence="4" id="KW-0804">Transcription</keyword>
<feature type="compositionally biased region" description="Low complexity" evidence="7">
    <location>
        <begin position="616"/>
        <end position="629"/>
    </location>
</feature>
<gene>
    <name evidence="9" type="ORF">E8E12_008871</name>
</gene>
<evidence type="ECO:0000256" key="2">
    <source>
        <dbReference type="ARBA" id="ARBA00008421"/>
    </source>
</evidence>
<keyword evidence="10" id="KW-1185">Reference proteome</keyword>
<dbReference type="GO" id="GO:0005667">
    <property type="term" value="C:transcription regulator complex"/>
    <property type="evidence" value="ECO:0007669"/>
    <property type="project" value="TreeGrafter"/>
</dbReference>
<evidence type="ECO:0000256" key="3">
    <source>
        <dbReference type="ARBA" id="ARBA00023015"/>
    </source>
</evidence>
<keyword evidence="5" id="KW-0539">Nucleus</keyword>
<dbReference type="AlphaFoldDB" id="A0A9P4WTW3"/>
<feature type="compositionally biased region" description="Polar residues" evidence="7">
    <location>
        <begin position="1"/>
        <end position="33"/>
    </location>
</feature>
<feature type="region of interest" description="Disordered" evidence="7">
    <location>
        <begin position="1"/>
        <end position="87"/>
    </location>
</feature>
<dbReference type="InterPro" id="IPR000818">
    <property type="entry name" value="TEA/ATTS_dom"/>
</dbReference>
<dbReference type="PROSITE" id="PS51088">
    <property type="entry name" value="TEA_2"/>
    <property type="match status" value="1"/>
</dbReference>
<dbReference type="GO" id="GO:0000981">
    <property type="term" value="F:DNA-binding transcription factor activity, RNA polymerase II-specific"/>
    <property type="evidence" value="ECO:0007669"/>
    <property type="project" value="TreeGrafter"/>
</dbReference>
<dbReference type="OrthoDB" id="10006572at2759"/>
<feature type="compositionally biased region" description="Low complexity" evidence="7">
    <location>
        <begin position="772"/>
        <end position="790"/>
    </location>
</feature>
<feature type="region of interest" description="Disordered" evidence="7">
    <location>
        <begin position="616"/>
        <end position="643"/>
    </location>
</feature>
<dbReference type="GO" id="GO:0000978">
    <property type="term" value="F:RNA polymerase II cis-regulatory region sequence-specific DNA binding"/>
    <property type="evidence" value="ECO:0007669"/>
    <property type="project" value="TreeGrafter"/>
</dbReference>
<comment type="caution">
    <text evidence="9">The sequence shown here is derived from an EMBL/GenBank/DDBJ whole genome shotgun (WGS) entry which is preliminary data.</text>
</comment>
<evidence type="ECO:0000256" key="5">
    <source>
        <dbReference type="ARBA" id="ARBA00023242"/>
    </source>
</evidence>
<comment type="similarity">
    <text evidence="2">Belongs to the TEC1 family.</text>
</comment>
<dbReference type="InterPro" id="IPR038096">
    <property type="entry name" value="TEA/ATTS_sf"/>
</dbReference>
<dbReference type="PANTHER" id="PTHR11834">
    <property type="entry name" value="TRANSCRIPTIONAL ENHANCER FACTOR TEF RELATED"/>
    <property type="match status" value="1"/>
</dbReference>
<name>A0A9P4WTW3_9PLEO</name>
<accession>A0A9P4WTW3</accession>
<dbReference type="PANTHER" id="PTHR11834:SF0">
    <property type="entry name" value="PROTEIN SCALLOPED"/>
    <property type="match status" value="1"/>
</dbReference>
<evidence type="ECO:0000256" key="4">
    <source>
        <dbReference type="ARBA" id="ARBA00023163"/>
    </source>
</evidence>
<evidence type="ECO:0000313" key="9">
    <source>
        <dbReference type="EMBL" id="KAF3041754.1"/>
    </source>
</evidence>
<feature type="domain" description="TEA" evidence="8">
    <location>
        <begin position="158"/>
        <end position="232"/>
    </location>
</feature>
<evidence type="ECO:0000313" key="10">
    <source>
        <dbReference type="Proteomes" id="UP000758155"/>
    </source>
</evidence>
<evidence type="ECO:0000259" key="8">
    <source>
        <dbReference type="PROSITE" id="PS51088"/>
    </source>
</evidence>